<evidence type="ECO:0000256" key="3">
    <source>
        <dbReference type="ARBA" id="ARBA00022679"/>
    </source>
</evidence>
<comment type="catalytic activity">
    <reaction evidence="5">
        <text>L-glutaminyl-[peptide chain release factor] + S-adenosyl-L-methionine = N(5)-methyl-L-glutaminyl-[peptide chain release factor] + S-adenosyl-L-homocysteine + H(+)</text>
        <dbReference type="Rhea" id="RHEA:42896"/>
        <dbReference type="Rhea" id="RHEA-COMP:10271"/>
        <dbReference type="Rhea" id="RHEA-COMP:10272"/>
        <dbReference type="ChEBI" id="CHEBI:15378"/>
        <dbReference type="ChEBI" id="CHEBI:30011"/>
        <dbReference type="ChEBI" id="CHEBI:57856"/>
        <dbReference type="ChEBI" id="CHEBI:59789"/>
        <dbReference type="ChEBI" id="CHEBI:61891"/>
        <dbReference type="EC" id="2.1.1.297"/>
    </reaction>
</comment>
<evidence type="ECO:0000313" key="7">
    <source>
        <dbReference type="EMBL" id="PTL86768.1"/>
    </source>
</evidence>
<dbReference type="SUPFAM" id="SSF53335">
    <property type="entry name" value="S-adenosyl-L-methionine-dependent methyltransferases"/>
    <property type="match status" value="1"/>
</dbReference>
<proteinExistence type="predicted"/>
<dbReference type="InterPro" id="IPR019874">
    <property type="entry name" value="RF_methyltr_PrmC"/>
</dbReference>
<comment type="caution">
    <text evidence="7">The sequence shown here is derived from an EMBL/GenBank/DDBJ whole genome shotgun (WGS) entry which is preliminary data.</text>
</comment>
<protein>
    <recommendedName>
        <fullName evidence="1">peptide chain release factor N(5)-glutamine methyltransferase</fullName>
        <ecNumber evidence="1">2.1.1.297</ecNumber>
    </recommendedName>
</protein>
<evidence type="ECO:0000313" key="8">
    <source>
        <dbReference type="Proteomes" id="UP000240811"/>
    </source>
</evidence>
<dbReference type="GO" id="GO:0102559">
    <property type="term" value="F:peptide chain release factor N(5)-glutamine methyltransferase activity"/>
    <property type="evidence" value="ECO:0007669"/>
    <property type="project" value="UniProtKB-EC"/>
</dbReference>
<dbReference type="AlphaFoldDB" id="A0A2T4VYB5"/>
<keyword evidence="3 7" id="KW-0808">Transferase</keyword>
<dbReference type="NCBIfam" id="TIGR03534">
    <property type="entry name" value="RF_mod_PrmC"/>
    <property type="match status" value="1"/>
</dbReference>
<accession>A0A2T4VYB5</accession>
<dbReference type="InterPro" id="IPR004556">
    <property type="entry name" value="HemK-like"/>
</dbReference>
<reference evidence="8" key="1">
    <citation type="submission" date="2018-02" db="EMBL/GenBank/DDBJ databases">
        <title>Genome sequence of Candidatus Liberibacter europaeus.</title>
        <authorList>
            <person name="Frampton R.A."/>
            <person name="Thompson S.M."/>
            <person name="David C."/>
            <person name="Addison S.M."/>
            <person name="Smith G.R."/>
        </authorList>
    </citation>
    <scope>NUCLEOTIDE SEQUENCE [LARGE SCALE GENOMIC DNA]</scope>
</reference>
<name>A0A2T4VYB5_9HYPH</name>
<dbReference type="Gene3D" id="3.40.50.150">
    <property type="entry name" value="Vaccinia Virus protein VP39"/>
    <property type="match status" value="1"/>
</dbReference>
<dbReference type="InterPro" id="IPR007848">
    <property type="entry name" value="Small_mtfrase_dom"/>
</dbReference>
<evidence type="ECO:0000256" key="5">
    <source>
        <dbReference type="ARBA" id="ARBA00048391"/>
    </source>
</evidence>
<dbReference type="EC" id="2.1.1.297" evidence="1"/>
<evidence type="ECO:0000256" key="1">
    <source>
        <dbReference type="ARBA" id="ARBA00012771"/>
    </source>
</evidence>
<dbReference type="CDD" id="cd02440">
    <property type="entry name" value="AdoMet_MTases"/>
    <property type="match status" value="1"/>
</dbReference>
<evidence type="ECO:0000259" key="6">
    <source>
        <dbReference type="Pfam" id="PF05175"/>
    </source>
</evidence>
<dbReference type="GO" id="GO:0003676">
    <property type="term" value="F:nucleic acid binding"/>
    <property type="evidence" value="ECO:0007669"/>
    <property type="project" value="InterPro"/>
</dbReference>
<dbReference type="PANTHER" id="PTHR18895:SF74">
    <property type="entry name" value="MTRF1L RELEASE FACTOR GLUTAMINE METHYLTRANSFERASE"/>
    <property type="match status" value="1"/>
</dbReference>
<feature type="domain" description="Methyltransferase small" evidence="6">
    <location>
        <begin position="111"/>
        <end position="204"/>
    </location>
</feature>
<keyword evidence="4" id="KW-0949">S-adenosyl-L-methionine</keyword>
<dbReference type="NCBIfam" id="TIGR00536">
    <property type="entry name" value="hemK_fam"/>
    <property type="match status" value="1"/>
</dbReference>
<dbReference type="PROSITE" id="PS00092">
    <property type="entry name" value="N6_MTASE"/>
    <property type="match status" value="1"/>
</dbReference>
<organism evidence="7 8">
    <name type="scientific">Candidatus Liberibacter europaeus</name>
    <dbReference type="NCBI Taxonomy" id="744859"/>
    <lineage>
        <taxon>Bacteria</taxon>
        <taxon>Pseudomonadati</taxon>
        <taxon>Pseudomonadota</taxon>
        <taxon>Alphaproteobacteria</taxon>
        <taxon>Hyphomicrobiales</taxon>
        <taxon>Rhizobiaceae</taxon>
        <taxon>Liberibacter</taxon>
    </lineage>
</organism>
<sequence>MIDSSLIVDIPYTVEDCLSLVKDCFNSSGLKGIGDPRSFLCGVTGLSSCQIITCPDRIIEDKQRLFLKKSIIKYLNCESIHRILGWRCFYNVKLSLSADTFEPRPETELLVDVVSSYFISKLGKKREVRLLDLGTGTGAICLALLKEHPHFKGVGVDVSRNALKIAEKNAVINNLSERFCAVQSNWFSSINGIFDIIVSNPPYISSALIGSLGSEVKDFDPLISLDGGVDGLSHYRIIADGLSRHLSIDGFCSVEIGYDQKIDVVRIFADRQLLLVNSFKDYGGNDRVLLFCR</sequence>
<evidence type="ECO:0000256" key="2">
    <source>
        <dbReference type="ARBA" id="ARBA00022603"/>
    </source>
</evidence>
<dbReference type="InterPro" id="IPR050320">
    <property type="entry name" value="N5-glutamine_MTase"/>
</dbReference>
<dbReference type="Pfam" id="PF05175">
    <property type="entry name" value="MTS"/>
    <property type="match status" value="1"/>
</dbReference>
<dbReference type="PANTHER" id="PTHR18895">
    <property type="entry name" value="HEMK METHYLTRANSFERASE"/>
    <property type="match status" value="1"/>
</dbReference>
<evidence type="ECO:0000256" key="4">
    <source>
        <dbReference type="ARBA" id="ARBA00022691"/>
    </source>
</evidence>
<dbReference type="InterPro" id="IPR029063">
    <property type="entry name" value="SAM-dependent_MTases_sf"/>
</dbReference>
<keyword evidence="2 7" id="KW-0489">Methyltransferase</keyword>
<dbReference type="Proteomes" id="UP000240811">
    <property type="component" value="Unassembled WGS sequence"/>
</dbReference>
<dbReference type="InterPro" id="IPR002052">
    <property type="entry name" value="DNA_methylase_N6_adenine_CS"/>
</dbReference>
<gene>
    <name evidence="7" type="primary">prmC</name>
    <name evidence="7" type="ORF">C4617_02900</name>
</gene>
<dbReference type="GO" id="GO:0032259">
    <property type="term" value="P:methylation"/>
    <property type="evidence" value="ECO:0007669"/>
    <property type="project" value="UniProtKB-KW"/>
</dbReference>
<dbReference type="EMBL" id="PSQJ01000002">
    <property type="protein sequence ID" value="PTL86768.1"/>
    <property type="molecule type" value="Genomic_DNA"/>
</dbReference>